<dbReference type="Proteomes" id="UP001595711">
    <property type="component" value="Unassembled WGS sequence"/>
</dbReference>
<feature type="transmembrane region" description="Helical" evidence="2">
    <location>
        <begin position="64"/>
        <end position="85"/>
    </location>
</feature>
<gene>
    <name evidence="4" type="ORF">ACFOOQ_12750</name>
</gene>
<feature type="transmembrane region" description="Helical" evidence="2">
    <location>
        <begin position="428"/>
        <end position="445"/>
    </location>
</feature>
<protein>
    <submittedName>
        <fullName evidence="4">TRAP transporter permease</fullName>
    </submittedName>
</protein>
<feature type="transmembrane region" description="Helical" evidence="2">
    <location>
        <begin position="575"/>
        <end position="601"/>
    </location>
</feature>
<feature type="transmembrane region" description="Helical" evidence="2">
    <location>
        <begin position="120"/>
        <end position="138"/>
    </location>
</feature>
<dbReference type="Pfam" id="PF06808">
    <property type="entry name" value="DctM"/>
    <property type="match status" value="1"/>
</dbReference>
<reference evidence="5" key="1">
    <citation type="journal article" date="2019" name="Int. J. Syst. Evol. Microbiol.">
        <title>The Global Catalogue of Microorganisms (GCM) 10K type strain sequencing project: providing services to taxonomists for standard genome sequencing and annotation.</title>
        <authorList>
            <consortium name="The Broad Institute Genomics Platform"/>
            <consortium name="The Broad Institute Genome Sequencing Center for Infectious Disease"/>
            <person name="Wu L."/>
            <person name="Ma J."/>
        </authorList>
    </citation>
    <scope>NUCLEOTIDE SEQUENCE [LARGE SCALE GENOMIC DNA]</scope>
    <source>
        <strain evidence="5">KCTC 42182</strain>
    </source>
</reference>
<feature type="transmembrane region" description="Helical" evidence="2">
    <location>
        <begin position="509"/>
        <end position="529"/>
    </location>
</feature>
<keyword evidence="5" id="KW-1185">Reference proteome</keyword>
<comment type="caution">
    <text evidence="4">The sequence shown here is derived from an EMBL/GenBank/DDBJ whole genome shotgun (WGS) entry which is preliminary data.</text>
</comment>
<feature type="transmembrane region" description="Helical" evidence="2">
    <location>
        <begin position="7"/>
        <end position="28"/>
    </location>
</feature>
<evidence type="ECO:0000256" key="2">
    <source>
        <dbReference type="SAM" id="Phobius"/>
    </source>
</evidence>
<keyword evidence="2" id="KW-0472">Membrane</keyword>
<dbReference type="PANTHER" id="PTHR43849">
    <property type="entry name" value="BLL3936 PROTEIN"/>
    <property type="match status" value="1"/>
</dbReference>
<dbReference type="EMBL" id="JBHRYJ010000002">
    <property type="protein sequence ID" value="MFC3676418.1"/>
    <property type="molecule type" value="Genomic_DNA"/>
</dbReference>
<evidence type="ECO:0000256" key="1">
    <source>
        <dbReference type="RuleBase" id="RU369079"/>
    </source>
</evidence>
<feature type="transmembrane region" description="Helical" evidence="2">
    <location>
        <begin position="391"/>
        <end position="416"/>
    </location>
</feature>
<feature type="transmembrane region" description="Helical" evidence="2">
    <location>
        <begin position="451"/>
        <end position="469"/>
    </location>
</feature>
<evidence type="ECO:0000313" key="4">
    <source>
        <dbReference type="EMBL" id="MFC3676418.1"/>
    </source>
</evidence>
<comment type="function">
    <text evidence="1">Part of the tripartite ATP-independent periplasmic (TRAP) transport system.</text>
</comment>
<proteinExistence type="predicted"/>
<evidence type="ECO:0000313" key="5">
    <source>
        <dbReference type="Proteomes" id="UP001595711"/>
    </source>
</evidence>
<comment type="subcellular location">
    <subcellularLocation>
        <location evidence="1">Cell inner membrane</location>
        <topology evidence="1">Multi-pass membrane protein</topology>
    </subcellularLocation>
</comment>
<feature type="transmembrane region" description="Helical" evidence="2">
    <location>
        <begin position="158"/>
        <end position="180"/>
    </location>
</feature>
<keyword evidence="2" id="KW-0812">Transmembrane</keyword>
<accession>A0ABV7VHE2</accession>
<dbReference type="InterPro" id="IPR011853">
    <property type="entry name" value="TRAP_DctM-Dct_fused"/>
</dbReference>
<feature type="transmembrane region" description="Helical" evidence="2">
    <location>
        <begin position="476"/>
        <end position="497"/>
    </location>
</feature>
<evidence type="ECO:0000259" key="3">
    <source>
        <dbReference type="Pfam" id="PF06808"/>
    </source>
</evidence>
<feature type="transmembrane region" description="Helical" evidence="2">
    <location>
        <begin position="283"/>
        <end position="304"/>
    </location>
</feature>
<sequence>MESKGLVARVAAPIGAAMALYHMYVIAFGPPEAMIFRAIHLSFAVALILLLFPFAQKDGRRRFIWLDALIFAVAALALGHVFLHIDYFIDRIIYIDDLKPFDMVAGIGLVLVVLECTRRVIGWALPITALVFIGYTVFFTDVSLMVLVDQLYMTTEGIFGSTLGVSAAYVMIFVLFGAFMERTGTGSLFMDFALALTGRSAGGPGKVAVISSSLFGTVSGSAVANVMVTGAITIPLMKRTGFKAPFAAGVEAVASTGGQIMPPIMGAAAFVMAEFLGVSYATVALWAFLPALLFYVACFASVHFEAKRLGLKGMPKEEVPNFRRVLFDRGHLFIPVAIILTGMFMGYSAPLCALAGTLACFPVAMLRASTRQGLSWTLIWDALVDGSRNTLAVALACACAGLVIGSITLTGLGITFTNVVVNLAHNSLVLALVLTAAAGIVLGMGMPTTPAYIVMVSLMVPAIMKLGVIEPAAHMFAFYFAILSAITPPVALAVYAAGSLARAPIWPSGWAAVRIGFAGFLVPFMFVYDPSILFIGEWYDIAHASITAIIGIIVMAAALAGYFAGPMQMWTRVALIVGALLMIKPGTASDIIGVAIIAAVYGIGRMAARKAAAVPSAGNPS</sequence>
<dbReference type="PANTHER" id="PTHR43849:SF2">
    <property type="entry name" value="BLL3936 PROTEIN"/>
    <property type="match status" value="1"/>
</dbReference>
<organism evidence="4 5">
    <name type="scientific">Ferrovibrio xuzhouensis</name>
    <dbReference type="NCBI Taxonomy" id="1576914"/>
    <lineage>
        <taxon>Bacteria</taxon>
        <taxon>Pseudomonadati</taxon>
        <taxon>Pseudomonadota</taxon>
        <taxon>Alphaproteobacteria</taxon>
        <taxon>Rhodospirillales</taxon>
        <taxon>Rhodospirillaceae</taxon>
        <taxon>Ferrovibrio</taxon>
    </lineage>
</organism>
<feature type="transmembrane region" description="Helical" evidence="2">
    <location>
        <begin position="541"/>
        <end position="563"/>
    </location>
</feature>
<dbReference type="InterPro" id="IPR010656">
    <property type="entry name" value="DctM"/>
</dbReference>
<keyword evidence="1" id="KW-0813">Transport</keyword>
<feature type="transmembrane region" description="Helical" evidence="2">
    <location>
        <begin position="332"/>
        <end position="365"/>
    </location>
</feature>
<keyword evidence="1" id="KW-1003">Cell membrane</keyword>
<keyword evidence="1" id="KW-0997">Cell inner membrane</keyword>
<feature type="transmembrane region" description="Helical" evidence="2">
    <location>
        <begin position="91"/>
        <end position="113"/>
    </location>
</feature>
<feature type="domain" description="TRAP C4-dicarboxylate transport system permease DctM subunit" evidence="3">
    <location>
        <begin position="110"/>
        <end position="528"/>
    </location>
</feature>
<name>A0ABV7VHE2_9PROT</name>
<dbReference type="NCBIfam" id="TIGR02123">
    <property type="entry name" value="TRAP_fused"/>
    <property type="match status" value="1"/>
</dbReference>
<feature type="transmembrane region" description="Helical" evidence="2">
    <location>
        <begin position="34"/>
        <end position="52"/>
    </location>
</feature>
<dbReference type="RefSeq" id="WP_379726996.1">
    <property type="nucleotide sequence ID" value="NZ_JBHRYJ010000002.1"/>
</dbReference>
<keyword evidence="2" id="KW-1133">Transmembrane helix</keyword>